<dbReference type="CDD" id="cd04647">
    <property type="entry name" value="LbH_MAT_like"/>
    <property type="match status" value="1"/>
</dbReference>
<accession>A0ABN1UC38</accession>
<dbReference type="InterPro" id="IPR018357">
    <property type="entry name" value="Hexapep_transf_CS"/>
</dbReference>
<reference evidence="4 5" key="1">
    <citation type="journal article" date="2019" name="Int. J. Syst. Evol. Microbiol.">
        <title>The Global Catalogue of Microorganisms (GCM) 10K type strain sequencing project: providing services to taxonomists for standard genome sequencing and annotation.</title>
        <authorList>
            <consortium name="The Broad Institute Genomics Platform"/>
            <consortium name="The Broad Institute Genome Sequencing Center for Infectious Disease"/>
            <person name="Wu L."/>
            <person name="Ma J."/>
        </authorList>
    </citation>
    <scope>NUCLEOTIDE SEQUENCE [LARGE SCALE GENOMIC DNA]</scope>
    <source>
        <strain evidence="4 5">JCM 11813</strain>
    </source>
</reference>
<keyword evidence="5" id="KW-1185">Reference proteome</keyword>
<evidence type="ECO:0000256" key="3">
    <source>
        <dbReference type="ARBA" id="ARBA00022737"/>
    </source>
</evidence>
<dbReference type="InterPro" id="IPR011004">
    <property type="entry name" value="Trimer_LpxA-like_sf"/>
</dbReference>
<evidence type="ECO:0000256" key="2">
    <source>
        <dbReference type="ARBA" id="ARBA00022679"/>
    </source>
</evidence>
<sequence>MGMKRLLNAGVLAGWHWLDRAGEITPGTRAAARFGSFGAGTSIGFPAATLMGTRSIHLGSGTIVGRQATLAVGYGPDDPNLPERGLVVGDRCVLGARVTIVAHASVEIGDAVWFGQDVFVSDAGHGYQDPDLPIGHQFGGHDPVRIGSGSWLGHGSIVLPGAQIGRNVVVAAGSVVRGVVPDHSVVGGAPAKVLRRYEPGVGWVSTRGDVRPVAVGHFGGGLTAATTARPRPGSPAR</sequence>
<dbReference type="SUPFAM" id="SSF51161">
    <property type="entry name" value="Trimeric LpxA-like enzymes"/>
    <property type="match status" value="1"/>
</dbReference>
<comment type="caution">
    <text evidence="4">The sequence shown here is derived from an EMBL/GenBank/DDBJ whole genome shotgun (WGS) entry which is preliminary data.</text>
</comment>
<organism evidence="4 5">
    <name type="scientific">Nocardioides aquiterrae</name>
    <dbReference type="NCBI Taxonomy" id="203799"/>
    <lineage>
        <taxon>Bacteria</taxon>
        <taxon>Bacillati</taxon>
        <taxon>Actinomycetota</taxon>
        <taxon>Actinomycetes</taxon>
        <taxon>Propionibacteriales</taxon>
        <taxon>Nocardioidaceae</taxon>
        <taxon>Nocardioides</taxon>
    </lineage>
</organism>
<proteinExistence type="inferred from homology"/>
<evidence type="ECO:0000256" key="1">
    <source>
        <dbReference type="ARBA" id="ARBA00007274"/>
    </source>
</evidence>
<protein>
    <submittedName>
        <fullName evidence="4">Acyltransferase</fullName>
    </submittedName>
</protein>
<keyword evidence="2" id="KW-0808">Transferase</keyword>
<gene>
    <name evidence="4" type="ORF">GCM10009606_15930</name>
</gene>
<keyword evidence="4" id="KW-0012">Acyltransferase</keyword>
<dbReference type="EMBL" id="BAAAJE010000006">
    <property type="protein sequence ID" value="GAA1136673.1"/>
    <property type="molecule type" value="Genomic_DNA"/>
</dbReference>
<dbReference type="InterPro" id="IPR001451">
    <property type="entry name" value="Hexapep"/>
</dbReference>
<keyword evidence="3" id="KW-0677">Repeat</keyword>
<evidence type="ECO:0000313" key="5">
    <source>
        <dbReference type="Proteomes" id="UP001499979"/>
    </source>
</evidence>
<dbReference type="InterPro" id="IPR051159">
    <property type="entry name" value="Hexapeptide_acetyltransf"/>
</dbReference>
<dbReference type="Proteomes" id="UP001499979">
    <property type="component" value="Unassembled WGS sequence"/>
</dbReference>
<dbReference type="Pfam" id="PF14602">
    <property type="entry name" value="Hexapep_2"/>
    <property type="match status" value="1"/>
</dbReference>
<dbReference type="PANTHER" id="PTHR23416:SF23">
    <property type="entry name" value="ACETYLTRANSFERASE C18B11.09C-RELATED"/>
    <property type="match status" value="1"/>
</dbReference>
<dbReference type="Pfam" id="PF00132">
    <property type="entry name" value="Hexapep"/>
    <property type="match status" value="1"/>
</dbReference>
<dbReference type="Gene3D" id="2.160.10.10">
    <property type="entry name" value="Hexapeptide repeat proteins"/>
    <property type="match status" value="1"/>
</dbReference>
<dbReference type="GO" id="GO:0016746">
    <property type="term" value="F:acyltransferase activity"/>
    <property type="evidence" value="ECO:0007669"/>
    <property type="project" value="UniProtKB-KW"/>
</dbReference>
<name>A0ABN1UC38_9ACTN</name>
<comment type="similarity">
    <text evidence="1">Belongs to the transferase hexapeptide repeat family.</text>
</comment>
<dbReference type="PROSITE" id="PS00101">
    <property type="entry name" value="HEXAPEP_TRANSFERASES"/>
    <property type="match status" value="1"/>
</dbReference>
<dbReference type="PANTHER" id="PTHR23416">
    <property type="entry name" value="SIALIC ACID SYNTHASE-RELATED"/>
    <property type="match status" value="1"/>
</dbReference>
<evidence type="ECO:0000313" key="4">
    <source>
        <dbReference type="EMBL" id="GAA1136673.1"/>
    </source>
</evidence>